<dbReference type="InterPro" id="IPR004843">
    <property type="entry name" value="Calcineurin-like_PHP"/>
</dbReference>
<dbReference type="CDD" id="cd07385">
    <property type="entry name" value="MPP_YkuE_C"/>
    <property type="match status" value="1"/>
</dbReference>
<reference evidence="2 3" key="1">
    <citation type="submission" date="2022-10" db="EMBL/GenBank/DDBJ databases">
        <title>Description of Fervidibacillus gen. nov. in the family Fervidibacillaceae fam. nov. with two species, Fervidibacillus albus sp. nov., and Fervidibacillus halotolerans sp. nov., isolated from tidal flat sediments.</title>
        <authorList>
            <person name="Kwon K.K."/>
            <person name="Yang S.-H."/>
        </authorList>
    </citation>
    <scope>NUCLEOTIDE SEQUENCE [LARGE SCALE GENOMIC DNA]</scope>
    <source>
        <strain evidence="2 3">DSM 23332</strain>
    </source>
</reference>
<accession>A0ABT2WG69</accession>
<dbReference type="Gene3D" id="3.60.21.10">
    <property type="match status" value="1"/>
</dbReference>
<proteinExistence type="predicted"/>
<name>A0ABT2WG69_9BACI</name>
<dbReference type="Pfam" id="PF00149">
    <property type="entry name" value="Metallophos"/>
    <property type="match status" value="1"/>
</dbReference>
<organism evidence="2 3">
    <name type="scientific">Pallidibacillus thermolactis</name>
    <dbReference type="NCBI Taxonomy" id="251051"/>
    <lineage>
        <taxon>Bacteria</taxon>
        <taxon>Bacillati</taxon>
        <taxon>Bacillota</taxon>
        <taxon>Bacilli</taxon>
        <taxon>Bacillales</taxon>
        <taxon>Bacillaceae</taxon>
        <taxon>Pallidibacillus</taxon>
    </lineage>
</organism>
<sequence>MTKKISRRTFLKRIGKGTVATFITGMVGHFYLKYLEPKWIEITHQKISHSLIPSSFNNFKIVQFSDTHLGFHMDFEQFEAIIERITREHADCIIFSGDLIDNLLTFFEYERVIILLSKLQAPYGKFAVYGNHDHGGWGTEKYAEIMTASGFQLLHNDSVFIEKEENERIILAGIDEPILGTPDILQTIKNKPSDHFTILISHAPDLADEVKHFPIHFQMSGHTHGGQVQMPFVGPLITPPMGKKYTEGLYEISPNFSLYVNRGLGTTRLPYRFLSRPEITIYTLHNTN</sequence>
<feature type="domain" description="Calcineurin-like phosphoesterase" evidence="1">
    <location>
        <begin position="59"/>
        <end position="225"/>
    </location>
</feature>
<protein>
    <submittedName>
        <fullName evidence="2">Metallophosphoesterase</fullName>
    </submittedName>
</protein>
<dbReference type="RefSeq" id="WP_173659470.1">
    <property type="nucleotide sequence ID" value="NZ_JAOUSE010000027.1"/>
</dbReference>
<dbReference type="PANTHER" id="PTHR31302">
    <property type="entry name" value="TRANSMEMBRANE PROTEIN WITH METALLOPHOSPHOESTERASE DOMAIN-RELATED"/>
    <property type="match status" value="1"/>
</dbReference>
<evidence type="ECO:0000313" key="3">
    <source>
        <dbReference type="Proteomes" id="UP001208656"/>
    </source>
</evidence>
<dbReference type="SUPFAM" id="SSF56300">
    <property type="entry name" value="Metallo-dependent phosphatases"/>
    <property type="match status" value="1"/>
</dbReference>
<gene>
    <name evidence="2" type="ORF">OEV82_09540</name>
</gene>
<comment type="caution">
    <text evidence="2">The sequence shown here is derived from an EMBL/GenBank/DDBJ whole genome shotgun (WGS) entry which is preliminary data.</text>
</comment>
<dbReference type="EMBL" id="JAOUSE010000027">
    <property type="protein sequence ID" value="MCU9594699.1"/>
    <property type="molecule type" value="Genomic_DNA"/>
</dbReference>
<dbReference type="Proteomes" id="UP001208656">
    <property type="component" value="Unassembled WGS sequence"/>
</dbReference>
<keyword evidence="3" id="KW-1185">Reference proteome</keyword>
<dbReference type="InterPro" id="IPR051158">
    <property type="entry name" value="Metallophosphoesterase_sf"/>
</dbReference>
<evidence type="ECO:0000313" key="2">
    <source>
        <dbReference type="EMBL" id="MCU9594699.1"/>
    </source>
</evidence>
<dbReference type="InterPro" id="IPR029052">
    <property type="entry name" value="Metallo-depent_PP-like"/>
</dbReference>
<evidence type="ECO:0000259" key="1">
    <source>
        <dbReference type="Pfam" id="PF00149"/>
    </source>
</evidence>
<dbReference type="PANTHER" id="PTHR31302:SF25">
    <property type="entry name" value="PHOSPHOESTERASE"/>
    <property type="match status" value="1"/>
</dbReference>